<name>A0A833RF28_9POAL</name>
<accession>A0A833RF28</accession>
<dbReference type="EMBL" id="SWLB01000005">
    <property type="protein sequence ID" value="KAF3338658.1"/>
    <property type="molecule type" value="Genomic_DNA"/>
</dbReference>
<proteinExistence type="predicted"/>
<gene>
    <name evidence="1" type="ORF">FCM35_KLT17495</name>
</gene>
<dbReference type="AlphaFoldDB" id="A0A833RF28"/>
<keyword evidence="2" id="KW-1185">Reference proteome</keyword>
<sequence>MGVSSGALDNVRASASPPLLLCDSARNADLASAGCRSPPLRLSGLHDSALSLFSTVCLSSTRVTKHFFLPYRKLKKDHREKRA</sequence>
<dbReference type="Proteomes" id="UP000623129">
    <property type="component" value="Unassembled WGS sequence"/>
</dbReference>
<evidence type="ECO:0000313" key="1">
    <source>
        <dbReference type="EMBL" id="KAF3338658.1"/>
    </source>
</evidence>
<reference evidence="1" key="1">
    <citation type="submission" date="2020-01" db="EMBL/GenBank/DDBJ databases">
        <title>Genome sequence of Kobresia littledalei, the first chromosome-level genome in the family Cyperaceae.</title>
        <authorList>
            <person name="Qu G."/>
        </authorList>
    </citation>
    <scope>NUCLEOTIDE SEQUENCE</scope>
    <source>
        <strain evidence="1">C.B.Clarke</strain>
        <tissue evidence="1">Leaf</tissue>
    </source>
</reference>
<organism evidence="1 2">
    <name type="scientific">Carex littledalei</name>
    <dbReference type="NCBI Taxonomy" id="544730"/>
    <lineage>
        <taxon>Eukaryota</taxon>
        <taxon>Viridiplantae</taxon>
        <taxon>Streptophyta</taxon>
        <taxon>Embryophyta</taxon>
        <taxon>Tracheophyta</taxon>
        <taxon>Spermatophyta</taxon>
        <taxon>Magnoliopsida</taxon>
        <taxon>Liliopsida</taxon>
        <taxon>Poales</taxon>
        <taxon>Cyperaceae</taxon>
        <taxon>Cyperoideae</taxon>
        <taxon>Cariceae</taxon>
        <taxon>Carex</taxon>
        <taxon>Carex subgen. Euthyceras</taxon>
    </lineage>
</organism>
<evidence type="ECO:0000313" key="2">
    <source>
        <dbReference type="Proteomes" id="UP000623129"/>
    </source>
</evidence>
<comment type="caution">
    <text evidence="1">The sequence shown here is derived from an EMBL/GenBank/DDBJ whole genome shotgun (WGS) entry which is preliminary data.</text>
</comment>
<protein>
    <submittedName>
        <fullName evidence="1">Uncharacterized protein</fullName>
    </submittedName>
</protein>